<name>A0A8T0HKU7_CERPU</name>
<sequence length="65" mass="7406">MFIILGVEGLGAGIHVRADTSVKPMFLSGEDITSKFQLHQRLFDLLCSLRRRGSPLMLRFARCWL</sequence>
<dbReference type="AlphaFoldDB" id="A0A8T0HKU7"/>
<proteinExistence type="predicted"/>
<accession>A0A8T0HKU7</accession>
<evidence type="ECO:0000313" key="1">
    <source>
        <dbReference type="EMBL" id="KAG0571358.1"/>
    </source>
</evidence>
<reference evidence="1" key="1">
    <citation type="submission" date="2020-06" db="EMBL/GenBank/DDBJ databases">
        <title>WGS assembly of Ceratodon purpureus strain R40.</title>
        <authorList>
            <person name="Carey S.B."/>
            <person name="Jenkins J."/>
            <person name="Shu S."/>
            <person name="Lovell J.T."/>
            <person name="Sreedasyam A."/>
            <person name="Maumus F."/>
            <person name="Tiley G.P."/>
            <person name="Fernandez-Pozo N."/>
            <person name="Barry K."/>
            <person name="Chen C."/>
            <person name="Wang M."/>
            <person name="Lipzen A."/>
            <person name="Daum C."/>
            <person name="Saski C.A."/>
            <person name="Payton A.C."/>
            <person name="Mcbreen J.C."/>
            <person name="Conrad R.E."/>
            <person name="Kollar L.M."/>
            <person name="Olsson S."/>
            <person name="Huttunen S."/>
            <person name="Landis J.B."/>
            <person name="Wickett N.J."/>
            <person name="Johnson M.G."/>
            <person name="Rensing S.A."/>
            <person name="Grimwood J."/>
            <person name="Schmutz J."/>
            <person name="Mcdaniel S.F."/>
        </authorList>
    </citation>
    <scope>NUCLEOTIDE SEQUENCE</scope>
    <source>
        <strain evidence="1">R40</strain>
    </source>
</reference>
<dbReference type="EMBL" id="CM026426">
    <property type="protein sequence ID" value="KAG0571358.1"/>
    <property type="molecule type" value="Genomic_DNA"/>
</dbReference>
<comment type="caution">
    <text evidence="1">The sequence shown here is derived from an EMBL/GenBank/DDBJ whole genome shotgun (WGS) entry which is preliminary data.</text>
</comment>
<evidence type="ECO:0000313" key="2">
    <source>
        <dbReference type="Proteomes" id="UP000822688"/>
    </source>
</evidence>
<gene>
    <name evidence="1" type="ORF">KC19_VG005100</name>
</gene>
<dbReference type="Proteomes" id="UP000822688">
    <property type="component" value="Chromosome V"/>
</dbReference>
<organism evidence="1 2">
    <name type="scientific">Ceratodon purpureus</name>
    <name type="common">Fire moss</name>
    <name type="synonym">Dicranum purpureum</name>
    <dbReference type="NCBI Taxonomy" id="3225"/>
    <lineage>
        <taxon>Eukaryota</taxon>
        <taxon>Viridiplantae</taxon>
        <taxon>Streptophyta</taxon>
        <taxon>Embryophyta</taxon>
        <taxon>Bryophyta</taxon>
        <taxon>Bryophytina</taxon>
        <taxon>Bryopsida</taxon>
        <taxon>Dicranidae</taxon>
        <taxon>Pseudoditrichales</taxon>
        <taxon>Ditrichaceae</taxon>
        <taxon>Ceratodon</taxon>
    </lineage>
</organism>
<protein>
    <submittedName>
        <fullName evidence="1">Uncharacterized protein</fullName>
    </submittedName>
</protein>
<keyword evidence="2" id="KW-1185">Reference proteome</keyword>